<dbReference type="AlphaFoldDB" id="A0A5B9D6S4"/>
<dbReference type="Proteomes" id="UP000321408">
    <property type="component" value="Chromosome"/>
</dbReference>
<sequence>MNHDQENRIFFESSISMGVFLTSVQILVVGRSHAHILKVLKLKHPDKVILIVSKKLKDQNEELYLNLKKKQNNLEIIHVNPFHRDFLPQMITHYIHIYQKLKVVNPSAEVQIGLTGGTNLMAIAAGISAMLLGIEAHYFVKGKVKPLIWNLKNDLADFILSNSSNFYFLQTEDNTRDKNKMSKLNSEYSSEGKEKSLLNFQEEKRGRTI</sequence>
<dbReference type="EMBL" id="CP042905">
    <property type="protein sequence ID" value="QEE14497.1"/>
    <property type="molecule type" value="Genomic_DNA"/>
</dbReference>
<evidence type="ECO:0000313" key="1">
    <source>
        <dbReference type="EMBL" id="QEE14497.1"/>
    </source>
</evidence>
<dbReference type="Gene3D" id="3.40.50.10770">
    <property type="entry name" value="Hypothetical protein VC1899 like domain (Restriction endonuclease-like)"/>
    <property type="match status" value="1"/>
</dbReference>
<dbReference type="RefSeq" id="WP_147661450.1">
    <property type="nucleotide sequence ID" value="NZ_CP042905.2"/>
</dbReference>
<gene>
    <name evidence="1" type="ORF">DSAG12_00310</name>
</gene>
<dbReference type="KEGG" id="psyt:DSAG12_00310"/>
<organism evidence="1 2">
    <name type="scientific">Promethearchaeum syntrophicum</name>
    <dbReference type="NCBI Taxonomy" id="2594042"/>
    <lineage>
        <taxon>Archaea</taxon>
        <taxon>Promethearchaeati</taxon>
        <taxon>Promethearchaeota</taxon>
        <taxon>Promethearchaeia</taxon>
        <taxon>Promethearchaeales</taxon>
        <taxon>Promethearchaeaceae</taxon>
        <taxon>Promethearchaeum</taxon>
    </lineage>
</organism>
<reference evidence="1 2" key="1">
    <citation type="journal article" date="2020" name="Nature">
        <title>Isolation of an archaeon at the prokaryote-eukaryote interface.</title>
        <authorList>
            <person name="Imachi H."/>
            <person name="Nobu M.K."/>
            <person name="Nakahara N."/>
            <person name="Morono Y."/>
            <person name="Ogawara M."/>
            <person name="Takaki Y."/>
            <person name="Takano Y."/>
            <person name="Uematsu K."/>
            <person name="Ikuta T."/>
            <person name="Ito M."/>
            <person name="Matsui Y."/>
            <person name="Miyazaki M."/>
            <person name="Murata K."/>
            <person name="Saito Y."/>
            <person name="Sakai S."/>
            <person name="Song C."/>
            <person name="Tasumi E."/>
            <person name="Yamanaka Y."/>
            <person name="Yamaguchi T."/>
            <person name="Kamagata Y."/>
            <person name="Tamaki H."/>
            <person name="Takai K."/>
        </authorList>
    </citation>
    <scope>NUCLEOTIDE SEQUENCE [LARGE SCALE GENOMIC DNA]</scope>
    <source>
        <strain evidence="1 2">MK-D1</strain>
    </source>
</reference>
<evidence type="ECO:0000313" key="2">
    <source>
        <dbReference type="Proteomes" id="UP000321408"/>
    </source>
</evidence>
<reference evidence="1 2" key="2">
    <citation type="journal article" date="2024" name="Int. J. Syst. Evol. Microbiol.">
        <title>Promethearchaeum syntrophicum gen. nov., sp. nov., an anaerobic, obligately syntrophic archaeon, the first isolate of the lineage 'Asgard' archaea, and proposal of the new archaeal phylum Promethearchaeota phyl. nov. and kingdom Promethearchaeati regn. nov.</title>
        <authorList>
            <person name="Imachi H."/>
            <person name="Nobu M.K."/>
            <person name="Kato S."/>
            <person name="Takaki Y."/>
            <person name="Miyazaki M."/>
            <person name="Miyata M."/>
            <person name="Ogawara M."/>
            <person name="Saito Y."/>
            <person name="Sakai S."/>
            <person name="Tahara Y.O."/>
            <person name="Takano Y."/>
            <person name="Tasumi E."/>
            <person name="Uematsu K."/>
            <person name="Yoshimura T."/>
            <person name="Itoh T."/>
            <person name="Ohkuma M."/>
            <person name="Takai K."/>
        </authorList>
    </citation>
    <scope>NUCLEOTIDE SEQUENCE [LARGE SCALE GENOMIC DNA]</scope>
    <source>
        <strain evidence="1 2">MK-D1</strain>
    </source>
</reference>
<dbReference type="GeneID" id="41328313"/>
<keyword evidence="2" id="KW-1185">Reference proteome</keyword>
<proteinExistence type="predicted"/>
<protein>
    <submittedName>
        <fullName evidence="1">Uncharacterized protein</fullName>
    </submittedName>
</protein>
<name>A0A5B9D6S4_9ARCH</name>
<accession>A0A5B9D6S4</accession>